<gene>
    <name evidence="2" type="ORF">POCTA_138.1.T0290163</name>
</gene>
<keyword evidence="1" id="KW-0732">Signal</keyword>
<keyword evidence="3" id="KW-1185">Reference proteome</keyword>
<comment type="caution">
    <text evidence="2">The sequence shown here is derived from an EMBL/GenBank/DDBJ whole genome shotgun (WGS) entry which is preliminary data.</text>
</comment>
<accession>A0A8S1TSB0</accession>
<dbReference type="EMBL" id="CAJJDP010000029">
    <property type="protein sequence ID" value="CAD8154447.1"/>
    <property type="molecule type" value="Genomic_DNA"/>
</dbReference>
<proteinExistence type="predicted"/>
<feature type="chain" id="PRO_5035914916" evidence="1">
    <location>
        <begin position="20"/>
        <end position="72"/>
    </location>
</feature>
<evidence type="ECO:0000313" key="3">
    <source>
        <dbReference type="Proteomes" id="UP000683925"/>
    </source>
</evidence>
<evidence type="ECO:0000313" key="2">
    <source>
        <dbReference type="EMBL" id="CAD8154447.1"/>
    </source>
</evidence>
<name>A0A8S1TSB0_PAROT</name>
<dbReference type="OMA" id="DREINHQ"/>
<feature type="signal peptide" evidence="1">
    <location>
        <begin position="1"/>
        <end position="19"/>
    </location>
</feature>
<evidence type="ECO:0000256" key="1">
    <source>
        <dbReference type="SAM" id="SignalP"/>
    </source>
</evidence>
<dbReference type="Proteomes" id="UP000683925">
    <property type="component" value="Unassembled WGS sequence"/>
</dbReference>
<dbReference type="AlphaFoldDB" id="A0A8S1TSB0"/>
<reference evidence="2" key="1">
    <citation type="submission" date="2021-01" db="EMBL/GenBank/DDBJ databases">
        <authorList>
            <consortium name="Genoscope - CEA"/>
            <person name="William W."/>
        </authorList>
    </citation>
    <scope>NUCLEOTIDE SEQUENCE</scope>
</reference>
<organism evidence="2 3">
    <name type="scientific">Paramecium octaurelia</name>
    <dbReference type="NCBI Taxonomy" id="43137"/>
    <lineage>
        <taxon>Eukaryota</taxon>
        <taxon>Sar</taxon>
        <taxon>Alveolata</taxon>
        <taxon>Ciliophora</taxon>
        <taxon>Intramacronucleata</taxon>
        <taxon>Oligohymenophorea</taxon>
        <taxon>Peniculida</taxon>
        <taxon>Parameciidae</taxon>
        <taxon>Paramecium</taxon>
    </lineage>
</organism>
<protein>
    <submittedName>
        <fullName evidence="2">Uncharacterized protein</fullName>
    </submittedName>
</protein>
<sequence length="72" mass="8837">MIFKFTTLKIFFVWEFIWADKEINHQKLGISVKISMDMIFFVYGEKDHLQQIKQLFPFLLMSHLKHKDQLQF</sequence>